<proteinExistence type="predicted"/>
<accession>X1F4B8</accession>
<comment type="caution">
    <text evidence="1">The sequence shown here is derived from an EMBL/GenBank/DDBJ whole genome shotgun (WGS) entry which is preliminary data.</text>
</comment>
<name>X1F4B8_9ZZZZ</name>
<reference evidence="1" key="1">
    <citation type="journal article" date="2014" name="Front. Microbiol.">
        <title>High frequency of phylogenetically diverse reductive dehalogenase-homologous genes in deep subseafloor sedimentary metagenomes.</title>
        <authorList>
            <person name="Kawai M."/>
            <person name="Futagami T."/>
            <person name="Toyoda A."/>
            <person name="Takaki Y."/>
            <person name="Nishi S."/>
            <person name="Hori S."/>
            <person name="Arai W."/>
            <person name="Tsubouchi T."/>
            <person name="Morono Y."/>
            <person name="Uchiyama I."/>
            <person name="Ito T."/>
            <person name="Fujiyama A."/>
            <person name="Inagaki F."/>
            <person name="Takami H."/>
        </authorList>
    </citation>
    <scope>NUCLEOTIDE SEQUENCE</scope>
    <source>
        <strain evidence="1">Expedition CK06-06</strain>
    </source>
</reference>
<dbReference type="EMBL" id="BART01040240">
    <property type="protein sequence ID" value="GAH27415.1"/>
    <property type="molecule type" value="Genomic_DNA"/>
</dbReference>
<gene>
    <name evidence="1" type="ORF">S01H4_65630</name>
</gene>
<protein>
    <submittedName>
        <fullName evidence="1">Uncharacterized protein</fullName>
    </submittedName>
</protein>
<dbReference type="AlphaFoldDB" id="X1F4B8"/>
<organism evidence="1">
    <name type="scientific">marine sediment metagenome</name>
    <dbReference type="NCBI Taxonomy" id="412755"/>
    <lineage>
        <taxon>unclassified sequences</taxon>
        <taxon>metagenomes</taxon>
        <taxon>ecological metagenomes</taxon>
    </lineage>
</organism>
<sequence length="71" mass="8508">DKIKLFSDEEDASEWTIPIQFKEGEKISEKFLAAIHYLIRNQRKVFFLSEKAKTFLKKYLEDNVNEIIKKN</sequence>
<feature type="non-terminal residue" evidence="1">
    <location>
        <position position="1"/>
    </location>
</feature>
<evidence type="ECO:0000313" key="1">
    <source>
        <dbReference type="EMBL" id="GAH27415.1"/>
    </source>
</evidence>